<dbReference type="AlphaFoldDB" id="A0A1F7R9F3"/>
<evidence type="ECO:0000256" key="9">
    <source>
        <dbReference type="PROSITE-ProRule" id="PRU10125"/>
    </source>
</evidence>
<feature type="binding site" evidence="8">
    <location>
        <position position="67"/>
    </location>
    <ligand>
        <name>substrate</name>
    </ligand>
</feature>
<keyword evidence="8" id="KW-0963">Cytoplasm</keyword>
<dbReference type="PROSITE" id="PS01326">
    <property type="entry name" value="DAP_EPIMERASE"/>
    <property type="match status" value="1"/>
</dbReference>
<evidence type="ECO:0000313" key="10">
    <source>
        <dbReference type="EMBL" id="OGL38195.1"/>
    </source>
</evidence>
<dbReference type="EC" id="5.1.1.7" evidence="3 8"/>
<feature type="site" description="Could be important to modulate the pK values of the two catalytic cysteine residues" evidence="8">
    <location>
        <position position="149"/>
    </location>
</feature>
<evidence type="ECO:0000256" key="6">
    <source>
        <dbReference type="ARBA" id="ARBA00023235"/>
    </source>
</evidence>
<comment type="pathway">
    <text evidence="1 8">Amino-acid biosynthesis; L-lysine biosynthesis via DAP pathway; DL-2,6-diaminopimelate from LL-2,6-diaminopimelate: step 1/1.</text>
</comment>
<proteinExistence type="inferred from homology"/>
<feature type="binding site" evidence="8">
    <location>
        <begin position="199"/>
        <end position="200"/>
    </location>
    <ligand>
        <name>substrate</name>
    </ligand>
</feature>
<comment type="catalytic activity">
    <reaction evidence="7 8">
        <text>(2S,6S)-2,6-diaminopimelate = meso-2,6-diaminopimelate</text>
        <dbReference type="Rhea" id="RHEA:15393"/>
        <dbReference type="ChEBI" id="CHEBI:57609"/>
        <dbReference type="ChEBI" id="CHEBI:57791"/>
        <dbReference type="EC" id="5.1.1.7"/>
    </reaction>
</comment>
<feature type="active site" evidence="9">
    <location>
        <position position="76"/>
    </location>
</feature>
<protein>
    <recommendedName>
        <fullName evidence="3 8">Diaminopimelate epimerase</fullName>
        <shortName evidence="8">DAP epimerase</shortName>
        <ecNumber evidence="3 8">5.1.1.7</ecNumber>
    </recommendedName>
    <alternativeName>
        <fullName evidence="8">PLP-independent amino acid racemase</fullName>
    </alternativeName>
</protein>
<feature type="active site" description="Proton acceptor" evidence="8">
    <location>
        <position position="209"/>
    </location>
</feature>
<dbReference type="GO" id="GO:0009089">
    <property type="term" value="P:lysine biosynthetic process via diaminopimelate"/>
    <property type="evidence" value="ECO:0007669"/>
    <property type="project" value="UniProtKB-UniRule"/>
</dbReference>
<evidence type="ECO:0000256" key="3">
    <source>
        <dbReference type="ARBA" id="ARBA00013080"/>
    </source>
</evidence>
<dbReference type="Gene3D" id="3.10.310.10">
    <property type="entry name" value="Diaminopimelate Epimerase, Chain A, domain 1"/>
    <property type="match status" value="2"/>
</dbReference>
<dbReference type="HAMAP" id="MF_00197">
    <property type="entry name" value="DAP_epimerase"/>
    <property type="match status" value="1"/>
</dbReference>
<dbReference type="SUPFAM" id="SSF54506">
    <property type="entry name" value="Diaminopimelate epimerase-like"/>
    <property type="match status" value="2"/>
</dbReference>
<comment type="caution">
    <text evidence="10">The sequence shown here is derived from an EMBL/GenBank/DDBJ whole genome shotgun (WGS) entry which is preliminary data.</text>
</comment>
<comment type="caution">
    <text evidence="8">Lacks conserved residue(s) required for the propagation of feature annotation.</text>
</comment>
<evidence type="ECO:0000256" key="7">
    <source>
        <dbReference type="ARBA" id="ARBA00051712"/>
    </source>
</evidence>
<feature type="binding site" evidence="8">
    <location>
        <position position="181"/>
    </location>
    <ligand>
        <name>substrate</name>
    </ligand>
</feature>
<evidence type="ECO:0000256" key="1">
    <source>
        <dbReference type="ARBA" id="ARBA00005196"/>
    </source>
</evidence>
<dbReference type="Proteomes" id="UP000178526">
    <property type="component" value="Unassembled WGS sequence"/>
</dbReference>
<evidence type="ECO:0000256" key="2">
    <source>
        <dbReference type="ARBA" id="ARBA00010219"/>
    </source>
</evidence>
<feature type="binding site" evidence="8">
    <location>
        <begin position="77"/>
        <end position="78"/>
    </location>
    <ligand>
        <name>substrate</name>
    </ligand>
</feature>
<feature type="binding site" evidence="8">
    <location>
        <position position="14"/>
    </location>
    <ligand>
        <name>substrate</name>
    </ligand>
</feature>
<comment type="function">
    <text evidence="8">Catalyzes the stereoinversion of LL-2,6-diaminopimelate (L,L-DAP) to meso-diaminopimelate (meso-DAP), a precursor of L-lysine and an essential component of the bacterial peptidoglycan.</text>
</comment>
<dbReference type="NCBIfam" id="TIGR00652">
    <property type="entry name" value="DapF"/>
    <property type="match status" value="1"/>
</dbReference>
<comment type="subcellular location">
    <subcellularLocation>
        <location evidence="8">Cytoplasm</location>
    </subcellularLocation>
</comment>
<dbReference type="PANTHER" id="PTHR31689">
    <property type="entry name" value="DIAMINOPIMELATE EPIMERASE, CHLOROPLASTIC"/>
    <property type="match status" value="1"/>
</dbReference>
<dbReference type="EMBL" id="MGDB01000154">
    <property type="protein sequence ID" value="OGL38195.1"/>
    <property type="molecule type" value="Genomic_DNA"/>
</dbReference>
<comment type="similarity">
    <text evidence="2 8">Belongs to the diaminopimelate epimerase family.</text>
</comment>
<evidence type="ECO:0000256" key="8">
    <source>
        <dbReference type="HAMAP-Rule" id="MF_00197"/>
    </source>
</evidence>
<evidence type="ECO:0000256" key="4">
    <source>
        <dbReference type="ARBA" id="ARBA00022605"/>
    </source>
</evidence>
<dbReference type="InterPro" id="IPR001653">
    <property type="entry name" value="DAP_epimerase_DapF"/>
</dbReference>
<evidence type="ECO:0000313" key="11">
    <source>
        <dbReference type="Proteomes" id="UP000178526"/>
    </source>
</evidence>
<dbReference type="GO" id="GO:0005829">
    <property type="term" value="C:cytosol"/>
    <property type="evidence" value="ECO:0007669"/>
    <property type="project" value="TreeGrafter"/>
</dbReference>
<sequence length="275" mass="30444">MKQIKFTKMCGSGNDFIIIDNRKKEFSIKNLKSFVTKICSRRFSVGADGVIFIEKSSRADFKWRFFNSDGSVAEMCGNGGRCAARYAFIKRIAGKSLSFETMAGLIRAEVKGERVKIQLTEPNGLKLGIKLKISGKEKELNFINTGVPHAVHFVKNLEDCPVEGLGREIRYHKKFSPAGANVNFVEHSKGSFLRIRTYERGVEGETLACGTGAVASVLVASALGKVSSSCSITPKSGEALKVYFDKNEKGFHDVYLEGEARLVFEGAIREEAWKY</sequence>
<reference evidence="10 11" key="1">
    <citation type="journal article" date="2016" name="Nat. Commun.">
        <title>Thousands of microbial genomes shed light on interconnected biogeochemical processes in an aquifer system.</title>
        <authorList>
            <person name="Anantharaman K."/>
            <person name="Brown C.T."/>
            <person name="Hug L.A."/>
            <person name="Sharon I."/>
            <person name="Castelle C.J."/>
            <person name="Probst A.J."/>
            <person name="Thomas B.C."/>
            <person name="Singh A."/>
            <person name="Wilkins M.J."/>
            <person name="Karaoz U."/>
            <person name="Brodie E.L."/>
            <person name="Williams K.H."/>
            <person name="Hubbard S.S."/>
            <person name="Banfield J.F."/>
        </authorList>
    </citation>
    <scope>NUCLEOTIDE SEQUENCE [LARGE SCALE GENOMIC DNA]</scope>
</reference>
<gene>
    <name evidence="8" type="primary">dapF</name>
    <name evidence="10" type="ORF">A2042_08860</name>
</gene>
<feature type="site" description="Could be important to modulate the pK values of the two catalytic cysteine residues" evidence="8">
    <location>
        <position position="199"/>
    </location>
</feature>
<name>A0A1F7R9F3_9BACT</name>
<dbReference type="Pfam" id="PF01678">
    <property type="entry name" value="DAP_epimerase"/>
    <property type="match status" value="2"/>
</dbReference>
<dbReference type="PANTHER" id="PTHR31689:SF0">
    <property type="entry name" value="DIAMINOPIMELATE EPIMERASE"/>
    <property type="match status" value="1"/>
</dbReference>
<dbReference type="GO" id="GO:0008837">
    <property type="term" value="F:diaminopimelate epimerase activity"/>
    <property type="evidence" value="ECO:0007669"/>
    <property type="project" value="UniProtKB-UniRule"/>
</dbReference>
<keyword evidence="6 8" id="KW-0413">Isomerase</keyword>
<feature type="active site" description="Proton donor" evidence="8">
    <location>
        <position position="76"/>
    </location>
</feature>
<comment type="subunit">
    <text evidence="8">Homodimer.</text>
</comment>
<dbReference type="InterPro" id="IPR018510">
    <property type="entry name" value="DAP_epimerase_AS"/>
</dbReference>
<dbReference type="UniPathway" id="UPA00034">
    <property type="reaction ID" value="UER00025"/>
</dbReference>
<accession>A0A1F7R9F3</accession>
<evidence type="ECO:0000256" key="5">
    <source>
        <dbReference type="ARBA" id="ARBA00023154"/>
    </source>
</evidence>
<keyword evidence="5 8" id="KW-0457">Lysine biosynthesis</keyword>
<feature type="binding site" evidence="8">
    <location>
        <begin position="210"/>
        <end position="211"/>
    </location>
    <ligand>
        <name>substrate</name>
    </ligand>
</feature>
<organism evidence="10 11">
    <name type="scientific">Candidatus Schekmanbacteria bacterium GWA2_38_11</name>
    <dbReference type="NCBI Taxonomy" id="1817876"/>
    <lineage>
        <taxon>Bacteria</taxon>
        <taxon>Candidatus Schekmaniibacteriota</taxon>
    </lineage>
</organism>
<keyword evidence="4 8" id="KW-0028">Amino-acid biosynthesis</keyword>